<evidence type="ECO:0000259" key="11">
    <source>
        <dbReference type="PROSITE" id="PS50929"/>
    </source>
</evidence>
<keyword evidence="3" id="KW-0813">Transport</keyword>
<dbReference type="InterPro" id="IPR027417">
    <property type="entry name" value="P-loop_NTPase"/>
</dbReference>
<keyword evidence="13" id="KW-1185">Reference proteome</keyword>
<reference evidence="12 13" key="1">
    <citation type="submission" date="2019-05" db="EMBL/GenBank/DDBJ databases">
        <authorList>
            <person name="Farhan Ul Haque M."/>
        </authorList>
    </citation>
    <scope>NUCLEOTIDE SEQUENCE [LARGE SCALE GENOMIC DNA]</scope>
    <source>
        <strain evidence="12">2</strain>
    </source>
</reference>
<keyword evidence="7 9" id="KW-1133">Transmembrane helix</keyword>
<feature type="domain" description="ABC transmembrane type-1" evidence="11">
    <location>
        <begin position="159"/>
        <end position="454"/>
    </location>
</feature>
<dbReference type="SUPFAM" id="SSF90123">
    <property type="entry name" value="ABC transporter transmembrane region"/>
    <property type="match status" value="1"/>
</dbReference>
<dbReference type="InterPro" id="IPR003439">
    <property type="entry name" value="ABC_transporter-like_ATP-bd"/>
</dbReference>
<dbReference type="CDD" id="cd03223">
    <property type="entry name" value="ABCD_peroxisomal_ALDP"/>
    <property type="match status" value="1"/>
</dbReference>
<dbReference type="GO" id="GO:0140359">
    <property type="term" value="F:ABC-type transporter activity"/>
    <property type="evidence" value="ECO:0007669"/>
    <property type="project" value="InterPro"/>
</dbReference>
<dbReference type="PROSITE" id="PS50893">
    <property type="entry name" value="ABC_TRANSPORTER_2"/>
    <property type="match status" value="1"/>
</dbReference>
<evidence type="ECO:0000256" key="1">
    <source>
        <dbReference type="ARBA" id="ARBA00004651"/>
    </source>
</evidence>
<feature type="transmembrane region" description="Helical" evidence="9">
    <location>
        <begin position="268"/>
        <end position="294"/>
    </location>
</feature>
<evidence type="ECO:0000256" key="5">
    <source>
        <dbReference type="ARBA" id="ARBA00022741"/>
    </source>
</evidence>
<gene>
    <name evidence="12" type="ORF">MPC4_20117</name>
</gene>
<dbReference type="PROSITE" id="PS00211">
    <property type="entry name" value="ABC_TRANSPORTER_1"/>
    <property type="match status" value="1"/>
</dbReference>
<feature type="transmembrane region" description="Helical" evidence="9">
    <location>
        <begin position="26"/>
        <end position="42"/>
    </location>
</feature>
<keyword evidence="6" id="KW-0067">ATP-binding</keyword>
<dbReference type="PROSITE" id="PS50929">
    <property type="entry name" value="ABC_TM1F"/>
    <property type="match status" value="1"/>
</dbReference>
<evidence type="ECO:0000313" key="12">
    <source>
        <dbReference type="EMBL" id="VTZ49907.1"/>
    </source>
</evidence>
<accession>A0A8B6M4H1</accession>
<dbReference type="InterPro" id="IPR011527">
    <property type="entry name" value="ABC1_TM_dom"/>
</dbReference>
<keyword evidence="4 9" id="KW-0812">Transmembrane</keyword>
<dbReference type="AlphaFoldDB" id="A0A8B6M4H1"/>
<dbReference type="InterPro" id="IPR050835">
    <property type="entry name" value="ABC_transporter_sub-D"/>
</dbReference>
<feature type="transmembrane region" description="Helical" evidence="9">
    <location>
        <begin position="89"/>
        <end position="110"/>
    </location>
</feature>
<dbReference type="PANTHER" id="PTHR11384">
    <property type="entry name" value="ATP-BINDING CASSETTE, SUB-FAMILY D MEMBER"/>
    <property type="match status" value="1"/>
</dbReference>
<dbReference type="GO" id="GO:0005886">
    <property type="term" value="C:plasma membrane"/>
    <property type="evidence" value="ECO:0007669"/>
    <property type="project" value="UniProtKB-SubCell"/>
</dbReference>
<dbReference type="Gene3D" id="1.20.1560.10">
    <property type="entry name" value="ABC transporter type 1, transmembrane domain"/>
    <property type="match status" value="1"/>
</dbReference>
<dbReference type="RefSeq" id="WP_174512117.1">
    <property type="nucleotide sequence ID" value="NZ_CABFMQ020000076.1"/>
</dbReference>
<comment type="subcellular location">
    <subcellularLocation>
        <location evidence="1">Cell membrane</location>
        <topology evidence="1">Multi-pass membrane protein</topology>
    </subcellularLocation>
</comment>
<dbReference type="GO" id="GO:0005524">
    <property type="term" value="F:ATP binding"/>
    <property type="evidence" value="ECO:0007669"/>
    <property type="project" value="UniProtKB-KW"/>
</dbReference>
<evidence type="ECO:0000256" key="9">
    <source>
        <dbReference type="SAM" id="Phobius"/>
    </source>
</evidence>
<feature type="transmembrane region" description="Helical" evidence="9">
    <location>
        <begin position="54"/>
        <end position="77"/>
    </location>
</feature>
<evidence type="ECO:0000256" key="4">
    <source>
        <dbReference type="ARBA" id="ARBA00022692"/>
    </source>
</evidence>
<evidence type="ECO:0000256" key="7">
    <source>
        <dbReference type="ARBA" id="ARBA00022989"/>
    </source>
</evidence>
<dbReference type="Gene3D" id="3.40.50.300">
    <property type="entry name" value="P-loop containing nucleotide triphosphate hydrolases"/>
    <property type="match status" value="1"/>
</dbReference>
<dbReference type="InterPro" id="IPR036640">
    <property type="entry name" value="ABC1_TM_sf"/>
</dbReference>
<feature type="transmembrane region" description="Helical" evidence="9">
    <location>
        <begin position="196"/>
        <end position="216"/>
    </location>
</feature>
<comment type="similarity">
    <text evidence="2">Belongs to the ABC transporter superfamily.</text>
</comment>
<sequence>MHFLAAVVAVFSLATALIGAMHGDATILLLAATGFVCAYTTYKAPKISSFLQIFAAIFAIETVIFGVVFMVAQVGFWPASLEDYVLPESLPLTVAIFAILVYGISFIPVVQSMTRIGDRYFDSNGDTRAQIWPLPSFGLKEHKLAIAMIVFLVVINQTQVGIQVRLSFFSRDWFNAIQNKDQAAFWSQLFTVFTPWAFTYIASAILEFIVASTLIIRWRRWLTENYVGRWLDSHTHYRMSLEGGVADNPDQRISEDVNRFINGGQEGYGIYTFSILLISNLSSLVSFAIVLWSLSANFTLPYTAIAVPGFLFWVALIYAGFGTWITHLIGRSLVPLSFARQRYEADFRFSLARLREYAEQVALLSGEDSEKRSLRERFNTIIGNYFQIVAVRKNLIGFTASYGQLSPIIPYIVAAPFYFAGKITLGVMTQTARAFGSVNDALTFFVTYYVSLADFKAVLDRLISFDASIEAAQKRPGLKPAPQAAIDARQHIHLEDVTLHLPDGRVIVKDANVRLSPAESTLLTGPSGSGKSTLFRAISGIWPHGDGSVTAPADTRVMLLPQKPYIPNGPLRGAVTYPAAPETYGEEAIRSALLAAHLPELVDKLDVDDNWGQRLSGGEQQRISIARALLAKPDWLFLDEATASMDETLEARIYEILFKHLPATTIVSIGHRSSLIDMHDRHIEMRSDDDGVFTPSEKPALVKTDVSLSPGF</sequence>
<evidence type="ECO:0000256" key="6">
    <source>
        <dbReference type="ARBA" id="ARBA00022840"/>
    </source>
</evidence>
<evidence type="ECO:0000313" key="13">
    <source>
        <dbReference type="Proteomes" id="UP000485880"/>
    </source>
</evidence>
<evidence type="ECO:0000256" key="8">
    <source>
        <dbReference type="ARBA" id="ARBA00023136"/>
    </source>
</evidence>
<evidence type="ECO:0000259" key="10">
    <source>
        <dbReference type="PROSITE" id="PS50893"/>
    </source>
</evidence>
<proteinExistence type="inferred from homology"/>
<feature type="transmembrane region" description="Helical" evidence="9">
    <location>
        <begin position="300"/>
        <end position="321"/>
    </location>
</feature>
<keyword evidence="8 9" id="KW-0472">Membrane</keyword>
<organism evidence="12 13">
    <name type="scientific">Methylocella tundrae</name>
    <dbReference type="NCBI Taxonomy" id="227605"/>
    <lineage>
        <taxon>Bacteria</taxon>
        <taxon>Pseudomonadati</taxon>
        <taxon>Pseudomonadota</taxon>
        <taxon>Alphaproteobacteria</taxon>
        <taxon>Hyphomicrobiales</taxon>
        <taxon>Beijerinckiaceae</taxon>
        <taxon>Methylocella</taxon>
    </lineage>
</organism>
<evidence type="ECO:0000256" key="2">
    <source>
        <dbReference type="ARBA" id="ARBA00005417"/>
    </source>
</evidence>
<comment type="caution">
    <text evidence="12">The sequence shown here is derived from an EMBL/GenBank/DDBJ whole genome shotgun (WGS) entry which is preliminary data.</text>
</comment>
<feature type="domain" description="ABC transporter" evidence="10">
    <location>
        <begin position="492"/>
        <end position="712"/>
    </location>
</feature>
<dbReference type="EMBL" id="CABFMQ020000076">
    <property type="protein sequence ID" value="VTZ49907.1"/>
    <property type="molecule type" value="Genomic_DNA"/>
</dbReference>
<dbReference type="Proteomes" id="UP000485880">
    <property type="component" value="Unassembled WGS sequence"/>
</dbReference>
<feature type="transmembrane region" description="Helical" evidence="9">
    <location>
        <begin position="144"/>
        <end position="164"/>
    </location>
</feature>
<dbReference type="SMART" id="SM00382">
    <property type="entry name" value="AAA"/>
    <property type="match status" value="1"/>
</dbReference>
<dbReference type="InterPro" id="IPR003593">
    <property type="entry name" value="AAA+_ATPase"/>
</dbReference>
<protein>
    <submittedName>
        <fullName evidence="12">ABC transporter related</fullName>
    </submittedName>
</protein>
<dbReference type="PANTHER" id="PTHR11384:SF59">
    <property type="entry name" value="LYSOSOMAL COBALAMIN TRANSPORTER ABCD4"/>
    <property type="match status" value="1"/>
</dbReference>
<dbReference type="SUPFAM" id="SSF52540">
    <property type="entry name" value="P-loop containing nucleoside triphosphate hydrolases"/>
    <property type="match status" value="1"/>
</dbReference>
<keyword evidence="5" id="KW-0547">Nucleotide-binding</keyword>
<dbReference type="Pfam" id="PF00005">
    <property type="entry name" value="ABC_tran"/>
    <property type="match status" value="1"/>
</dbReference>
<evidence type="ECO:0000256" key="3">
    <source>
        <dbReference type="ARBA" id="ARBA00022448"/>
    </source>
</evidence>
<dbReference type="InterPro" id="IPR017871">
    <property type="entry name" value="ABC_transporter-like_CS"/>
</dbReference>
<dbReference type="GO" id="GO:0016887">
    <property type="term" value="F:ATP hydrolysis activity"/>
    <property type="evidence" value="ECO:0007669"/>
    <property type="project" value="InterPro"/>
</dbReference>
<name>A0A8B6M4H1_METTU</name>
<dbReference type="Pfam" id="PF06472">
    <property type="entry name" value="ABC_membrane_2"/>
    <property type="match status" value="1"/>
</dbReference>